<dbReference type="EMBL" id="CP106881">
    <property type="protein sequence ID" value="UYG51604.1"/>
    <property type="molecule type" value="Genomic_DNA"/>
</dbReference>
<organism evidence="2 3">
    <name type="scientific">Comamonas endophytica</name>
    <dbReference type="NCBI Taxonomy" id="2949090"/>
    <lineage>
        <taxon>Bacteria</taxon>
        <taxon>Pseudomonadati</taxon>
        <taxon>Pseudomonadota</taxon>
        <taxon>Betaproteobacteria</taxon>
        <taxon>Burkholderiales</taxon>
        <taxon>Comamonadaceae</taxon>
        <taxon>Comamonas</taxon>
    </lineage>
</organism>
<name>A0ABY6GAT8_9BURK</name>
<proteinExistence type="predicted"/>
<keyword evidence="3" id="KW-1185">Reference proteome</keyword>
<gene>
    <name evidence="2" type="ORF">M9799_16375</name>
</gene>
<evidence type="ECO:0000313" key="2">
    <source>
        <dbReference type="EMBL" id="UYG51604.1"/>
    </source>
</evidence>
<evidence type="ECO:0000313" key="3">
    <source>
        <dbReference type="Proteomes" id="UP001162800"/>
    </source>
</evidence>
<dbReference type="RefSeq" id="WP_231042375.1">
    <property type="nucleotide sequence ID" value="NZ_CP106881.1"/>
</dbReference>
<dbReference type="Pfam" id="PF10881">
    <property type="entry name" value="DUF2726"/>
    <property type="match status" value="1"/>
</dbReference>
<reference evidence="2" key="1">
    <citation type="submission" date="2022-09" db="EMBL/GenBank/DDBJ databases">
        <title>The complete genome of Acidovorax sp. 5MLIR.</title>
        <authorList>
            <person name="Liu L."/>
            <person name="Yue J."/>
            <person name="Yang F."/>
            <person name="Yuan J."/>
            <person name="Li L."/>
        </authorList>
    </citation>
    <scope>NUCLEOTIDE SEQUENCE</scope>
    <source>
        <strain evidence="2">5MLIR</strain>
    </source>
</reference>
<evidence type="ECO:0000259" key="1">
    <source>
        <dbReference type="Pfam" id="PF10881"/>
    </source>
</evidence>
<feature type="domain" description="DUF2726" evidence="1">
    <location>
        <begin position="43"/>
        <end position="151"/>
    </location>
</feature>
<dbReference type="Proteomes" id="UP001162800">
    <property type="component" value="Chromosome"/>
</dbReference>
<accession>A0ABY6GAT8</accession>
<sequence>MKTLLWVVVVAVIALVFFIRAAKKAAGSAEGGKAGPTEQPRRRQLLSEREQAMHHRLSQSLPELVILSQVSFGALLTARAYAVRNTFDRKTADFVVCDKAFQVLAVIELDDAGHKGKAARDGARDAMLVQAGYRVLRYANIPDIDRIRDDFGLGNVTKPVPTQSLAAMSEPASVQGVR</sequence>
<protein>
    <submittedName>
        <fullName evidence="2">DUF2726 domain-containing protein</fullName>
    </submittedName>
</protein>
<dbReference type="InterPro" id="IPR024402">
    <property type="entry name" value="DUF2726"/>
</dbReference>